<dbReference type="InterPro" id="IPR036390">
    <property type="entry name" value="WH_DNA-bd_sf"/>
</dbReference>
<dbReference type="CDD" id="cd00525">
    <property type="entry name" value="AE_Prim_S_like"/>
    <property type="match status" value="1"/>
</dbReference>
<dbReference type="SUPFAM" id="SSF46785">
    <property type="entry name" value="Winged helix' DNA-binding domain"/>
    <property type="match status" value="1"/>
</dbReference>
<name>A0A1N7HET0_9NOCA</name>
<evidence type="ECO:0000313" key="2">
    <source>
        <dbReference type="Proteomes" id="UP000186218"/>
    </source>
</evidence>
<organism evidence="1 2">
    <name type="scientific">Williamsia sterculiae</name>
    <dbReference type="NCBI Taxonomy" id="1344003"/>
    <lineage>
        <taxon>Bacteria</taxon>
        <taxon>Bacillati</taxon>
        <taxon>Actinomycetota</taxon>
        <taxon>Actinomycetes</taxon>
        <taxon>Mycobacteriales</taxon>
        <taxon>Nocardiaceae</taxon>
        <taxon>Williamsia</taxon>
    </lineage>
</organism>
<evidence type="ECO:0000313" key="1">
    <source>
        <dbReference type="EMBL" id="SIS23369.1"/>
    </source>
</evidence>
<proteinExistence type="predicted"/>
<keyword evidence="2" id="KW-1185">Reference proteome</keyword>
<accession>A0A1N7HET0</accession>
<reference evidence="1 2" key="1">
    <citation type="submission" date="2017-01" db="EMBL/GenBank/DDBJ databases">
        <authorList>
            <person name="Mah S.A."/>
            <person name="Swanson W.J."/>
            <person name="Moy G.W."/>
            <person name="Vacquier V.D."/>
        </authorList>
    </citation>
    <scope>NUCLEOTIDE SEQUENCE [LARGE SCALE GENOMIC DNA]</scope>
    <source>
        <strain evidence="1 2">CPCC 203464</strain>
    </source>
</reference>
<protein>
    <submittedName>
        <fullName evidence="1">Uncharacterized protein</fullName>
    </submittedName>
</protein>
<sequence>MFTQSFATTRAAGPRTAMLDKWRQWSPRPTARLDTTRTHRYRSGSWPHDIGDVPIATYLADRHGNYKLLALDLDAGRLGADAVRTDVNTVVRVLTDLGVAHLVVTSGPTGGQHIWIRISEPGIPPHTMAQLARQMRMHLPTLDISPLANAATGAVRIPGSPHREGGAATPVGDPAYVDQQIAAMDTRPAPPELANWLSALFPATAEAPHHADPRPAIGSMSLTGHGAARRLSRAKVPLSRESAALLTESLPRGADRSAAAWTVLLAMAASGWSWNDVLTQLNQPGLARLRDDYHQRQPHALNQWNKALAMAADTAWKRADNETTTAPATVQTVIDAISGKVHTQSHVWGRKGWASAERVLYALMELCLKARTLTIDIDVRRLAESANVHYATAARALHRLAAEGWIERTAESAGTKAATWKLRAPGAASSDCFTATQVESRPPSPTHRLRHCRHDVWVWRYGLGGVAERIHFLRRVCGGDLPSLVIATGYSPATVSSWLRRLDSFNLADSVDQAWDRTASELGCVGIMAARTRAHLIDRLLHDWWNDELAWRRKRGKRRYRQRKGTARSDPEALSLPIAVNARTRYGKFPTQAGRADYATARLQLTSSASHKVVA</sequence>
<dbReference type="AlphaFoldDB" id="A0A1N7HET0"/>
<dbReference type="EMBL" id="FTNT01000016">
    <property type="protein sequence ID" value="SIS23369.1"/>
    <property type="molecule type" value="Genomic_DNA"/>
</dbReference>
<gene>
    <name evidence="1" type="ORF">SAMN05445060_4105</name>
</gene>
<dbReference type="Proteomes" id="UP000186218">
    <property type="component" value="Unassembled WGS sequence"/>
</dbReference>